<organism evidence="2 3">
    <name type="scientific">Enterobacter hormaechei</name>
    <dbReference type="NCBI Taxonomy" id="158836"/>
    <lineage>
        <taxon>Bacteria</taxon>
        <taxon>Pseudomonadati</taxon>
        <taxon>Pseudomonadota</taxon>
        <taxon>Gammaproteobacteria</taxon>
        <taxon>Enterobacterales</taxon>
        <taxon>Enterobacteriaceae</taxon>
        <taxon>Enterobacter</taxon>
        <taxon>Enterobacter cloacae complex</taxon>
    </lineage>
</organism>
<accession>A0ABD4K4J9</accession>
<dbReference type="RefSeq" id="WP_045284282.1">
    <property type="nucleotide sequence ID" value="NZ_CP047718.1"/>
</dbReference>
<proteinExistence type="predicted"/>
<sequence length="112" mass="11516">MKHAPLIGRLLALALTMTAGSAAATTGDRMFEAQQHGIANICEKSANPAECAAAVNVLLVGTANQITTATLCELGEPANAAEARKCEAAKQYRDRLDAAGHQAAAELGMSSH</sequence>
<protein>
    <submittedName>
        <fullName evidence="2">Uncharacterized protein</fullName>
    </submittedName>
</protein>
<keyword evidence="1" id="KW-0732">Signal</keyword>
<evidence type="ECO:0000256" key="1">
    <source>
        <dbReference type="SAM" id="SignalP"/>
    </source>
</evidence>
<dbReference type="Proteomes" id="UP000662438">
    <property type="component" value="Unassembled WGS sequence"/>
</dbReference>
<evidence type="ECO:0000313" key="3">
    <source>
        <dbReference type="Proteomes" id="UP000662438"/>
    </source>
</evidence>
<reference evidence="2 3" key="1">
    <citation type="submission" date="2020-10" db="EMBL/GenBank/DDBJ databases">
        <title>Genomic surveiliance of eskapee pathogens from blood stream infections in KZN.</title>
        <authorList>
            <person name="Hetsa B.A."/>
            <person name="Amoako D.G."/>
            <person name="Akebe A.L.K."/>
            <person name="Essack S."/>
        </authorList>
    </citation>
    <scope>NUCLEOTIDE SEQUENCE [LARGE SCALE GENOMIC DNA]</scope>
    <source>
        <strain evidence="2 3">E6</strain>
    </source>
</reference>
<evidence type="ECO:0000313" key="2">
    <source>
        <dbReference type="EMBL" id="MBF1972527.1"/>
    </source>
</evidence>
<feature type="signal peptide" evidence="1">
    <location>
        <begin position="1"/>
        <end position="24"/>
    </location>
</feature>
<dbReference type="AlphaFoldDB" id="A0ABD4K4J9"/>
<comment type="caution">
    <text evidence="2">The sequence shown here is derived from an EMBL/GenBank/DDBJ whole genome shotgun (WGS) entry which is preliminary data.</text>
</comment>
<gene>
    <name evidence="2" type="ORF">ISX34_22085</name>
</gene>
<name>A0ABD4K4J9_9ENTR</name>
<dbReference type="EMBL" id="JADIXG010000046">
    <property type="protein sequence ID" value="MBF1972527.1"/>
    <property type="molecule type" value="Genomic_DNA"/>
</dbReference>
<feature type="chain" id="PRO_5044851169" evidence="1">
    <location>
        <begin position="25"/>
        <end position="112"/>
    </location>
</feature>